<proteinExistence type="predicted"/>
<evidence type="ECO:0000313" key="6">
    <source>
        <dbReference type="EMBL" id="PIL27077.1"/>
    </source>
</evidence>
<dbReference type="STRING" id="1077348.A0A2G8S005"/>
<dbReference type="Pfam" id="PF01753">
    <property type="entry name" value="zf-MYND"/>
    <property type="match status" value="1"/>
</dbReference>
<keyword evidence="7" id="KW-1185">Reference proteome</keyword>
<evidence type="ECO:0000313" key="7">
    <source>
        <dbReference type="Proteomes" id="UP000230002"/>
    </source>
</evidence>
<keyword evidence="2 4" id="KW-0863">Zinc-finger</keyword>
<evidence type="ECO:0000259" key="5">
    <source>
        <dbReference type="PROSITE" id="PS50865"/>
    </source>
</evidence>
<dbReference type="GO" id="GO:0008270">
    <property type="term" value="F:zinc ion binding"/>
    <property type="evidence" value="ECO:0007669"/>
    <property type="project" value="UniProtKB-KW"/>
</dbReference>
<evidence type="ECO:0000256" key="4">
    <source>
        <dbReference type="PROSITE-ProRule" id="PRU00134"/>
    </source>
</evidence>
<dbReference type="PROSITE" id="PS50865">
    <property type="entry name" value="ZF_MYND_2"/>
    <property type="match status" value="1"/>
</dbReference>
<name>A0A2G8S005_9APHY</name>
<keyword evidence="1" id="KW-0479">Metal-binding</keyword>
<dbReference type="OrthoDB" id="432970at2759"/>
<evidence type="ECO:0000256" key="3">
    <source>
        <dbReference type="ARBA" id="ARBA00022833"/>
    </source>
</evidence>
<dbReference type="SUPFAM" id="SSF144232">
    <property type="entry name" value="HIT/MYND zinc finger-like"/>
    <property type="match status" value="1"/>
</dbReference>
<dbReference type="PANTHER" id="PTHR10237:SF14">
    <property type="entry name" value="MYND-TYPE DOMAIN-CONTAINING PROTEIN"/>
    <property type="match status" value="1"/>
</dbReference>
<dbReference type="EMBL" id="AYKW01000034">
    <property type="protein sequence ID" value="PIL27077.1"/>
    <property type="molecule type" value="Genomic_DNA"/>
</dbReference>
<protein>
    <recommendedName>
        <fullName evidence="5">MYND-type domain-containing protein</fullName>
    </recommendedName>
</protein>
<dbReference type="Pfam" id="PF14737">
    <property type="entry name" value="DUF4470"/>
    <property type="match status" value="1"/>
</dbReference>
<feature type="domain" description="MYND-type" evidence="5">
    <location>
        <begin position="1239"/>
        <end position="1280"/>
    </location>
</feature>
<keyword evidence="3" id="KW-0862">Zinc</keyword>
<accession>A0A2G8S005</accession>
<dbReference type="PANTHER" id="PTHR10237">
    <property type="entry name" value="DEFORMED EPIDERMAL AUTOREGULATORY FACTOR 1 HOMOLOG SUPPRESSIN"/>
    <property type="match status" value="1"/>
</dbReference>
<comment type="caution">
    <text evidence="6">The sequence shown here is derived from an EMBL/GenBank/DDBJ whole genome shotgun (WGS) entry which is preliminary data.</text>
</comment>
<dbReference type="GO" id="GO:0000981">
    <property type="term" value="F:DNA-binding transcription factor activity, RNA polymerase II-specific"/>
    <property type="evidence" value="ECO:0007669"/>
    <property type="project" value="TreeGrafter"/>
</dbReference>
<sequence>MASSLSFSPVYQFYPIGNTTAVSLTRDLPPDVHANILLLPCGDPRNVLYTVFCERSNLLRKGLDFTCCDYDPGVLARDVLLLTMIVDRVAEQIMWNIFFHMYLDLDSRSILVSQSQKLASYASLEAWRSSPYGSAIKMGSDHTFAELRRLWGLYADFYQPSNLPRLRSLQQTMDKRLKHEAANPGDNLPTLRSAGLLSFHPQASRLFRELDQRYWETGTTFTDKIKLAASTYPNSTFLYSRAGEGFNLSPITDPMIPFHHAPLFGNAGDLTLTVDDLVESAQSQFRTWCAAFQTATTEKTCGQTTPVVVRFLLGDALAVARALQDFPDNPTSGRPSHPWATSTVAQWTAFPMELNLEEYADHGAPTRFDAIDTSNISDYLSLFNLFLATAPLLTGAPSSVLYTESLGLFSSSPSTEFQATLFASLSVVAVLMDLAPVDVLSGFTSKCNTHELIITYVSSKHKNALHQKFTWKRPRSGDSLAYCDGGSRLRVSFRTHQLASVLYNVYLDMFRIEDPKLAETLQRALSSPRSNDILERTLVSGWMVGPSREAFVVFLCFVHACLRISEEQWSDIVRSFLEMRKDTHSDFDTLRDSEIRAQLYRYGLYTAPGLDHPNSPSTTAAEPGRLSHWLSIPPLMRIFFTVPHAEFAKLERALVAAKVPTSVWLHCVIEAGLTPERESHFFHSLNVAYGTLVDTGTAAKPVLSFREDRDGHKNGADLVLSFVVPSYILTKPPAGTAIIKLVVRSEPITAPFLIPALGRTMCVFSVNLEDTDRVHLLPEEPLHPRPLLSRPSSPARMGTGGGGVVSLGPIGHQLPVHVEVDSAGKKIESLTARLEITDASAKAAFAEGIMPIVSQCSPCTVQVVLGGRTHTLAYPVPIVGSRRKLRLARKSSYIEVVVPVAIPFLEPDGLKVNRFPVVHANGSLVPWNVHRVFLDQLPTLERTNIGTSQLAEWYHPHLTWQLSHRERAVRTSADPAHAHSDALVNVKQSIAEIMMHAAGLGMKGIPPRVFALQHSALRDTETLLFVDKLRFDVVGHTIVCDAFVLSVSLEILPHISQAMPSLVKQGVAPIPMHDAHSEMRAWKALLPALAERCRATWAHGANCEYRAVQPDGSVRWRIPRELTAGSGDRGDPLCSCGLGKDVEGTGMVRDRVWRKFAPYVTRIALSPLWGVSHVEQILESEDMYPSEKQEPVEAGAASALNPAVYAVGSNAIHGGSNDALDSSKVVPPGLAMGPKTRSCDRCKKEEAGDVKLLLCSRCRVVLYCSSACQKSDWKTHKPRCKTAVN</sequence>
<evidence type="ECO:0000256" key="1">
    <source>
        <dbReference type="ARBA" id="ARBA00022723"/>
    </source>
</evidence>
<gene>
    <name evidence="6" type="ORF">GSI_10216</name>
</gene>
<dbReference type="PROSITE" id="PS01360">
    <property type="entry name" value="ZF_MYND_1"/>
    <property type="match status" value="1"/>
</dbReference>
<dbReference type="InterPro" id="IPR024119">
    <property type="entry name" value="TF_DEAF-1"/>
</dbReference>
<organism evidence="6 7">
    <name type="scientific">Ganoderma sinense ZZ0214-1</name>
    <dbReference type="NCBI Taxonomy" id="1077348"/>
    <lineage>
        <taxon>Eukaryota</taxon>
        <taxon>Fungi</taxon>
        <taxon>Dikarya</taxon>
        <taxon>Basidiomycota</taxon>
        <taxon>Agaricomycotina</taxon>
        <taxon>Agaricomycetes</taxon>
        <taxon>Polyporales</taxon>
        <taxon>Polyporaceae</taxon>
        <taxon>Ganoderma</taxon>
    </lineage>
</organism>
<dbReference type="Gene3D" id="6.10.140.2220">
    <property type="match status" value="1"/>
</dbReference>
<reference evidence="6 7" key="1">
    <citation type="journal article" date="2015" name="Sci. Rep.">
        <title>Chromosome-level genome map provides insights into diverse defense mechanisms in the medicinal fungus Ganoderma sinense.</title>
        <authorList>
            <person name="Zhu Y."/>
            <person name="Xu J."/>
            <person name="Sun C."/>
            <person name="Zhou S."/>
            <person name="Xu H."/>
            <person name="Nelson D.R."/>
            <person name="Qian J."/>
            <person name="Song J."/>
            <person name="Luo H."/>
            <person name="Xiang L."/>
            <person name="Li Y."/>
            <person name="Xu Z."/>
            <person name="Ji A."/>
            <person name="Wang L."/>
            <person name="Lu S."/>
            <person name="Hayward A."/>
            <person name="Sun W."/>
            <person name="Li X."/>
            <person name="Schwartz D.C."/>
            <person name="Wang Y."/>
            <person name="Chen S."/>
        </authorList>
    </citation>
    <scope>NUCLEOTIDE SEQUENCE [LARGE SCALE GENOMIC DNA]</scope>
    <source>
        <strain evidence="6 7">ZZ0214-1</strain>
    </source>
</reference>
<dbReference type="InterPro" id="IPR027974">
    <property type="entry name" value="DUF4470"/>
</dbReference>
<dbReference type="GO" id="GO:0005634">
    <property type="term" value="C:nucleus"/>
    <property type="evidence" value="ECO:0007669"/>
    <property type="project" value="TreeGrafter"/>
</dbReference>
<evidence type="ECO:0000256" key="2">
    <source>
        <dbReference type="ARBA" id="ARBA00022771"/>
    </source>
</evidence>
<dbReference type="InterPro" id="IPR002893">
    <property type="entry name" value="Znf_MYND"/>
</dbReference>
<dbReference type="Proteomes" id="UP000230002">
    <property type="component" value="Unassembled WGS sequence"/>
</dbReference>